<sequence length="196" mass="21872">MTTLDEEKLLDTSSDISNMKIGSFIELEGELQKNPLIDYMDKIVDIFRMINIFSDEPALGNKKNTSIQKKKESQMIKQIKEFSDELKHSGTVDFILSGSTGTIVLSAQEQYLANDNISEILGGKFKVLGKVIAICKDDSESIDLLRKTTLSILTDEMLADIFAGFENEDMKQFNLPKLVTKIKGPAMIVIPIAIYA</sequence>
<evidence type="ECO:0000313" key="1">
    <source>
        <dbReference type="EMBL" id="HJA70874.1"/>
    </source>
</evidence>
<accession>A0A9D2HI13</accession>
<gene>
    <name evidence="1" type="ORF">IAA07_04740</name>
</gene>
<protein>
    <submittedName>
        <fullName evidence="1">Uncharacterized protein</fullName>
    </submittedName>
</protein>
<proteinExistence type="predicted"/>
<dbReference type="EMBL" id="DWZA01000042">
    <property type="protein sequence ID" value="HJA70874.1"/>
    <property type="molecule type" value="Genomic_DNA"/>
</dbReference>
<dbReference type="InterPro" id="IPR045633">
    <property type="entry name" value="DUF6414"/>
</dbReference>
<comment type="caution">
    <text evidence="1">The sequence shown here is derived from an EMBL/GenBank/DDBJ whole genome shotgun (WGS) entry which is preliminary data.</text>
</comment>
<organism evidence="1 2">
    <name type="scientific">Candidatus Lachnoclostridium stercoravium</name>
    <dbReference type="NCBI Taxonomy" id="2838633"/>
    <lineage>
        <taxon>Bacteria</taxon>
        <taxon>Bacillati</taxon>
        <taxon>Bacillota</taxon>
        <taxon>Clostridia</taxon>
        <taxon>Lachnospirales</taxon>
        <taxon>Lachnospiraceae</taxon>
    </lineage>
</organism>
<dbReference type="Pfam" id="PF19952">
    <property type="entry name" value="DUF6414"/>
    <property type="match status" value="1"/>
</dbReference>
<reference evidence="1" key="2">
    <citation type="submission" date="2021-04" db="EMBL/GenBank/DDBJ databases">
        <authorList>
            <person name="Gilroy R."/>
        </authorList>
    </citation>
    <scope>NUCLEOTIDE SEQUENCE</scope>
    <source>
        <strain evidence="1">CHK178-16964</strain>
    </source>
</reference>
<dbReference type="Proteomes" id="UP000823900">
    <property type="component" value="Unassembled WGS sequence"/>
</dbReference>
<name>A0A9D2HI13_9FIRM</name>
<evidence type="ECO:0000313" key="2">
    <source>
        <dbReference type="Proteomes" id="UP000823900"/>
    </source>
</evidence>
<reference evidence="1" key="1">
    <citation type="journal article" date="2021" name="PeerJ">
        <title>Extensive microbial diversity within the chicken gut microbiome revealed by metagenomics and culture.</title>
        <authorList>
            <person name="Gilroy R."/>
            <person name="Ravi A."/>
            <person name="Getino M."/>
            <person name="Pursley I."/>
            <person name="Horton D.L."/>
            <person name="Alikhan N.F."/>
            <person name="Baker D."/>
            <person name="Gharbi K."/>
            <person name="Hall N."/>
            <person name="Watson M."/>
            <person name="Adriaenssens E.M."/>
            <person name="Foster-Nyarko E."/>
            <person name="Jarju S."/>
            <person name="Secka A."/>
            <person name="Antonio M."/>
            <person name="Oren A."/>
            <person name="Chaudhuri R.R."/>
            <person name="La Ragione R."/>
            <person name="Hildebrand F."/>
            <person name="Pallen M.J."/>
        </authorList>
    </citation>
    <scope>NUCLEOTIDE SEQUENCE</scope>
    <source>
        <strain evidence="1">CHK178-16964</strain>
    </source>
</reference>
<dbReference type="AlphaFoldDB" id="A0A9D2HI13"/>